<dbReference type="PANTHER" id="PTHR10357:SF210">
    <property type="entry name" value="MALTODEXTRIN GLUCOSIDASE"/>
    <property type="match status" value="1"/>
</dbReference>
<evidence type="ECO:0000313" key="6">
    <source>
        <dbReference type="Proteomes" id="UP000673975"/>
    </source>
</evidence>
<dbReference type="SUPFAM" id="SSF51445">
    <property type="entry name" value="(Trans)glycosidases"/>
    <property type="match status" value="1"/>
</dbReference>
<keyword evidence="6" id="KW-1185">Reference proteome</keyword>
<dbReference type="RefSeq" id="WP_210509473.1">
    <property type="nucleotide sequence ID" value="NZ_JAFIDN010000001.1"/>
</dbReference>
<dbReference type="PROSITE" id="PS51257">
    <property type="entry name" value="PROKAR_LIPOPROTEIN"/>
    <property type="match status" value="1"/>
</dbReference>
<protein>
    <submittedName>
        <fullName evidence="5">Alpha amylase C-terminal domain-containing protein</fullName>
    </submittedName>
</protein>
<feature type="transmembrane region" description="Helical" evidence="3">
    <location>
        <begin position="12"/>
        <end position="31"/>
    </location>
</feature>
<name>A0A8J7RFZ0_9BACT</name>
<keyword evidence="1" id="KW-0378">Hydrolase</keyword>
<keyword evidence="2" id="KW-0326">Glycosidase</keyword>
<evidence type="ECO:0000259" key="4">
    <source>
        <dbReference type="SMART" id="SM00642"/>
    </source>
</evidence>
<organism evidence="5 6">
    <name type="scientific">Natronogracilivirga saccharolytica</name>
    <dbReference type="NCBI Taxonomy" id="2812953"/>
    <lineage>
        <taxon>Bacteria</taxon>
        <taxon>Pseudomonadati</taxon>
        <taxon>Balneolota</taxon>
        <taxon>Balneolia</taxon>
        <taxon>Balneolales</taxon>
        <taxon>Cyclonatronaceae</taxon>
        <taxon>Natronogracilivirga</taxon>
    </lineage>
</organism>
<dbReference type="InterPro" id="IPR017853">
    <property type="entry name" value="GH"/>
</dbReference>
<comment type="caution">
    <text evidence="5">The sequence shown here is derived from an EMBL/GenBank/DDBJ whole genome shotgun (WGS) entry which is preliminary data.</text>
</comment>
<dbReference type="Pfam" id="PF00128">
    <property type="entry name" value="Alpha-amylase"/>
    <property type="match status" value="2"/>
</dbReference>
<dbReference type="Gene3D" id="2.60.40.1180">
    <property type="entry name" value="Golgi alpha-mannosidase II"/>
    <property type="match status" value="1"/>
</dbReference>
<keyword evidence="3" id="KW-0812">Transmembrane</keyword>
<keyword evidence="3" id="KW-0472">Membrane</keyword>
<dbReference type="InterPro" id="IPR013780">
    <property type="entry name" value="Glyco_hydro_b"/>
</dbReference>
<evidence type="ECO:0000256" key="2">
    <source>
        <dbReference type="ARBA" id="ARBA00023295"/>
    </source>
</evidence>
<feature type="domain" description="Glycosyl hydrolase family 13 catalytic" evidence="4">
    <location>
        <begin position="63"/>
        <end position="555"/>
    </location>
</feature>
<dbReference type="SMART" id="SM00642">
    <property type="entry name" value="Aamy"/>
    <property type="match status" value="1"/>
</dbReference>
<dbReference type="GO" id="GO:0005975">
    <property type="term" value="P:carbohydrate metabolic process"/>
    <property type="evidence" value="ECO:0007669"/>
    <property type="project" value="InterPro"/>
</dbReference>
<proteinExistence type="predicted"/>
<dbReference type="Pfam" id="PF02806">
    <property type="entry name" value="Alpha-amylase_C"/>
    <property type="match status" value="1"/>
</dbReference>
<gene>
    <name evidence="5" type="ORF">NATSA_00845</name>
</gene>
<dbReference type="PANTHER" id="PTHR10357">
    <property type="entry name" value="ALPHA-AMYLASE FAMILY MEMBER"/>
    <property type="match status" value="1"/>
</dbReference>
<dbReference type="AlphaFoldDB" id="A0A8J7RFZ0"/>
<sequence>MKDQPAVTSGYYRLSFVTLILPLIVLLTVTGCGEDDPYAVPEYVPDEDLTAVPEWAQDAVWYQIFVERFRDGDSGNQPTLRSIEGSWPHDHPETWQPTPWGQDWYSEDDWVSDVDMDFYEWVHLRRYGGDLLGVLDQLDYLEDLGITAIYFNPVNDAPSLHKYDARNYRHVDVNFGPDPEGDRELIAGEDPADPDTWVWTEADKMFLKVIEEAQKRGIRVIMDYSWNHTGITFWAWQHILEHQEDSPYADWYQIDRFDDPETEENEFEYPGWAGVPELPQFRRYDSVEDFEHGDLIPGDFHPGLKRHIFAVTRRWLAPDGDVDRGVDGFRLDVAELIPVDFWRDYRKFVRNINPEAFLVGELWWADWPDKLMDPTEWLQGDIFDAAMNYRWYRPTRQWLGGAEPELTDPSEYVHHLDSIQNGLRDEVVRAQMNLTASHDTPRFSTSIFNQGLNKYEVNPRENPDYKLHRPDDRTWRDVRLILAQQFTWKGAPHVWMGDELGMWGADDPDCRKPLIWPDLAFEDETTHPFDRERTRDEVQADMELWNYYQHLIRLRRDNPVFSRGRLEVLKTDDDRNLLVYERNAGENPGQANEQEFEGSQRAIVVFNNHETGSADISLPVENPQQWQEVLGLQPMAWDFGDQALEITIPAKSAAVFLKEP</sequence>
<dbReference type="Proteomes" id="UP000673975">
    <property type="component" value="Unassembled WGS sequence"/>
</dbReference>
<dbReference type="GO" id="GO:0016798">
    <property type="term" value="F:hydrolase activity, acting on glycosyl bonds"/>
    <property type="evidence" value="ECO:0007669"/>
    <property type="project" value="UniProtKB-KW"/>
</dbReference>
<evidence type="ECO:0000256" key="1">
    <source>
        <dbReference type="ARBA" id="ARBA00022801"/>
    </source>
</evidence>
<keyword evidence="3" id="KW-1133">Transmembrane helix</keyword>
<dbReference type="InterPro" id="IPR006047">
    <property type="entry name" value="GH13_cat_dom"/>
</dbReference>
<dbReference type="Gene3D" id="3.20.20.80">
    <property type="entry name" value="Glycosidases"/>
    <property type="match status" value="1"/>
</dbReference>
<evidence type="ECO:0000313" key="5">
    <source>
        <dbReference type="EMBL" id="MBP3191200.1"/>
    </source>
</evidence>
<evidence type="ECO:0000256" key="3">
    <source>
        <dbReference type="SAM" id="Phobius"/>
    </source>
</evidence>
<accession>A0A8J7RFZ0</accession>
<dbReference type="InterPro" id="IPR006048">
    <property type="entry name" value="A-amylase/branching_C"/>
</dbReference>
<reference evidence="5" key="1">
    <citation type="submission" date="2021-02" db="EMBL/GenBank/DDBJ databases">
        <title>Natronogracilivirga saccharolytica gen. nov. sp. nov. a new anaerobic, haloalkiliphilic carbohydrate-fermenting bacterium from soda lake and proposing of Cyclonatronumiaceae fam. nov. in the phylum Balneolaeota.</title>
        <authorList>
            <person name="Zhilina T.N."/>
            <person name="Sorokin D.Y."/>
            <person name="Zavarzina D.G."/>
            <person name="Toshchakov S.V."/>
            <person name="Kublanov I.V."/>
        </authorList>
    </citation>
    <scope>NUCLEOTIDE SEQUENCE</scope>
    <source>
        <strain evidence="5">Z-1702</strain>
    </source>
</reference>
<dbReference type="GO" id="GO:0043169">
    <property type="term" value="F:cation binding"/>
    <property type="evidence" value="ECO:0007669"/>
    <property type="project" value="InterPro"/>
</dbReference>
<dbReference type="EMBL" id="JAFIDN010000001">
    <property type="protein sequence ID" value="MBP3191200.1"/>
    <property type="molecule type" value="Genomic_DNA"/>
</dbReference>